<dbReference type="InterPro" id="IPR005064">
    <property type="entry name" value="BUG"/>
</dbReference>
<dbReference type="Gene3D" id="3.40.190.150">
    <property type="entry name" value="Bordetella uptake gene, domain 1"/>
    <property type="match status" value="1"/>
</dbReference>
<feature type="signal peptide" evidence="2">
    <location>
        <begin position="1"/>
        <end position="30"/>
    </location>
</feature>
<evidence type="ECO:0000313" key="4">
    <source>
        <dbReference type="Proteomes" id="UP000580517"/>
    </source>
</evidence>
<comment type="similarity">
    <text evidence="1">Belongs to the UPF0065 (bug) family.</text>
</comment>
<dbReference type="EMBL" id="JACCEW010000002">
    <property type="protein sequence ID" value="NYT36750.1"/>
    <property type="molecule type" value="Genomic_DNA"/>
</dbReference>
<dbReference type="Gene3D" id="3.40.190.10">
    <property type="entry name" value="Periplasmic binding protein-like II"/>
    <property type="match status" value="1"/>
</dbReference>
<dbReference type="InterPro" id="IPR042100">
    <property type="entry name" value="Bug_dom1"/>
</dbReference>
<sequence length="327" mass="34099">MSYSHHRRQVLSAGAASALSLLWPWSASKAAAYPSNPIRLVVPFPPGGPTDIVARPLAQLLSDIVKQQVIVDNRGGAGGSIGADNVATSSADGYTLLMATVGTNAINQSLYKKLPYDAVTSFTPVASVASAPISVVVHPSSGFTSLQDLVSKARAKPGTIPFGSAGNGTPGHLTGAMFCTAAGIELMHVPYKGSAPAITDLLGGQIPVMFDPVQSVLPHVQTGKLRALAVSSRERSPVWPDVPTIAESGYAGFEATAWWAVFGPAGMPPEATEALQAAIDKILHSEPYIKQLASIGVSPMRVPLGSFQKEEIAKWGKVVQQIGLVMD</sequence>
<keyword evidence="2" id="KW-0732">Signal</keyword>
<reference evidence="3 4" key="1">
    <citation type="submission" date="2020-07" db="EMBL/GenBank/DDBJ databases">
        <title>Taxonomic revisions and descriptions of new bacterial species based on genomic comparisons in the high-G+C-content subgroup of the family Alcaligenaceae.</title>
        <authorList>
            <person name="Szabo A."/>
            <person name="Felfoldi T."/>
        </authorList>
    </citation>
    <scope>NUCLEOTIDE SEQUENCE [LARGE SCALE GENOMIC DNA]</scope>
    <source>
        <strain evidence="3 4">DSM 25264</strain>
    </source>
</reference>
<gene>
    <name evidence="3" type="ORF">H0A68_07680</name>
</gene>
<dbReference type="PROSITE" id="PS51318">
    <property type="entry name" value="TAT"/>
    <property type="match status" value="1"/>
</dbReference>
<dbReference type="PANTHER" id="PTHR42928">
    <property type="entry name" value="TRICARBOXYLATE-BINDING PROTEIN"/>
    <property type="match status" value="1"/>
</dbReference>
<keyword evidence="4" id="KW-1185">Reference proteome</keyword>
<dbReference type="RefSeq" id="WP_129968694.1">
    <property type="nucleotide sequence ID" value="NZ_JACCEW010000002.1"/>
</dbReference>
<accession>A0A853FD11</accession>
<feature type="chain" id="PRO_5032601344" evidence="2">
    <location>
        <begin position="31"/>
        <end position="327"/>
    </location>
</feature>
<dbReference type="PIRSF" id="PIRSF017082">
    <property type="entry name" value="YflP"/>
    <property type="match status" value="1"/>
</dbReference>
<dbReference type="AlphaFoldDB" id="A0A853FD11"/>
<proteinExistence type="inferred from homology"/>
<dbReference type="Pfam" id="PF03401">
    <property type="entry name" value="TctC"/>
    <property type="match status" value="1"/>
</dbReference>
<comment type="caution">
    <text evidence="3">The sequence shown here is derived from an EMBL/GenBank/DDBJ whole genome shotgun (WGS) entry which is preliminary data.</text>
</comment>
<evidence type="ECO:0000256" key="1">
    <source>
        <dbReference type="ARBA" id="ARBA00006987"/>
    </source>
</evidence>
<dbReference type="CDD" id="cd07012">
    <property type="entry name" value="PBP2_Bug_TTT"/>
    <property type="match status" value="1"/>
</dbReference>
<dbReference type="InterPro" id="IPR006311">
    <property type="entry name" value="TAT_signal"/>
</dbReference>
<dbReference type="PANTHER" id="PTHR42928:SF5">
    <property type="entry name" value="BLR1237 PROTEIN"/>
    <property type="match status" value="1"/>
</dbReference>
<organism evidence="3 4">
    <name type="scientific">Allopusillimonas soli</name>
    <dbReference type="NCBI Taxonomy" id="659016"/>
    <lineage>
        <taxon>Bacteria</taxon>
        <taxon>Pseudomonadati</taxon>
        <taxon>Pseudomonadota</taxon>
        <taxon>Betaproteobacteria</taxon>
        <taxon>Burkholderiales</taxon>
        <taxon>Alcaligenaceae</taxon>
        <taxon>Allopusillimonas</taxon>
    </lineage>
</organism>
<evidence type="ECO:0000256" key="2">
    <source>
        <dbReference type="SAM" id="SignalP"/>
    </source>
</evidence>
<dbReference type="SUPFAM" id="SSF53850">
    <property type="entry name" value="Periplasmic binding protein-like II"/>
    <property type="match status" value="1"/>
</dbReference>
<dbReference type="OrthoDB" id="8678477at2"/>
<name>A0A853FD11_9BURK</name>
<evidence type="ECO:0000313" key="3">
    <source>
        <dbReference type="EMBL" id="NYT36750.1"/>
    </source>
</evidence>
<protein>
    <submittedName>
        <fullName evidence="3">Tripartite tricarboxylate transporter substrate binding protein</fullName>
    </submittedName>
</protein>
<dbReference type="Proteomes" id="UP000580517">
    <property type="component" value="Unassembled WGS sequence"/>
</dbReference>